<sequence length="109" mass="12256">MALDDENDFNSFIIESKNLSSNKIMNARGATVEVPPSYPVFGMAYAIKVNKQLNISQPISSISDLVSTLHEEKLTINGIKDLNNEYLKEELGVTKHRWLINIKQAASKY</sequence>
<reference evidence="1" key="1">
    <citation type="submission" date="2021-06" db="EMBL/GenBank/DDBJ databases">
        <authorList>
            <person name="Kallberg Y."/>
            <person name="Tangrot J."/>
            <person name="Rosling A."/>
        </authorList>
    </citation>
    <scope>NUCLEOTIDE SEQUENCE</scope>
    <source>
        <strain evidence="1">MA461A</strain>
    </source>
</reference>
<keyword evidence="2" id="KW-1185">Reference proteome</keyword>
<dbReference type="Proteomes" id="UP000789920">
    <property type="component" value="Unassembled WGS sequence"/>
</dbReference>
<organism evidence="1 2">
    <name type="scientific">Racocetra persica</name>
    <dbReference type="NCBI Taxonomy" id="160502"/>
    <lineage>
        <taxon>Eukaryota</taxon>
        <taxon>Fungi</taxon>
        <taxon>Fungi incertae sedis</taxon>
        <taxon>Mucoromycota</taxon>
        <taxon>Glomeromycotina</taxon>
        <taxon>Glomeromycetes</taxon>
        <taxon>Diversisporales</taxon>
        <taxon>Gigasporaceae</taxon>
        <taxon>Racocetra</taxon>
    </lineage>
</organism>
<protein>
    <submittedName>
        <fullName evidence="1">30272_t:CDS:1</fullName>
    </submittedName>
</protein>
<accession>A0ACA9KCJ9</accession>
<name>A0ACA9KCJ9_9GLOM</name>
<dbReference type="EMBL" id="CAJVQC010000236">
    <property type="protein sequence ID" value="CAG8464979.1"/>
    <property type="molecule type" value="Genomic_DNA"/>
</dbReference>
<proteinExistence type="predicted"/>
<gene>
    <name evidence="1" type="ORF">RPERSI_LOCUS320</name>
</gene>
<evidence type="ECO:0000313" key="1">
    <source>
        <dbReference type="EMBL" id="CAG8464979.1"/>
    </source>
</evidence>
<comment type="caution">
    <text evidence="1">The sequence shown here is derived from an EMBL/GenBank/DDBJ whole genome shotgun (WGS) entry which is preliminary data.</text>
</comment>
<evidence type="ECO:0000313" key="2">
    <source>
        <dbReference type="Proteomes" id="UP000789920"/>
    </source>
</evidence>